<evidence type="ECO:0000313" key="3">
    <source>
        <dbReference type="EMBL" id="TNV08667.1"/>
    </source>
</evidence>
<proteinExistence type="predicted"/>
<gene>
    <name evidence="3" type="ORF">FIB18_24015</name>
    <name evidence="2" type="ORF">GGQ79_004861</name>
</gene>
<evidence type="ECO:0000313" key="2">
    <source>
        <dbReference type="EMBL" id="MBB4096301.1"/>
    </source>
</evidence>
<organism evidence="3 4">
    <name type="scientific">Brucella pecoris</name>
    <dbReference type="NCBI Taxonomy" id="867683"/>
    <lineage>
        <taxon>Bacteria</taxon>
        <taxon>Pseudomonadati</taxon>
        <taxon>Pseudomonadota</taxon>
        <taxon>Alphaproteobacteria</taxon>
        <taxon>Hyphomicrobiales</taxon>
        <taxon>Brucellaceae</taxon>
        <taxon>Brucella/Ochrobactrum group</taxon>
        <taxon>Brucella</taxon>
    </lineage>
</organism>
<reference evidence="3 4" key="1">
    <citation type="journal article" date="2011" name="Int. J. Syst. Evol. Microbiol.">
        <title>Ochrobactrum pecoris sp. nov., isolated from farm animals.</title>
        <authorList>
            <person name="Kampfer P."/>
            <person name="Huber B."/>
            <person name="Busse H.J."/>
            <person name="Scholz H.C."/>
            <person name="Tomaso H."/>
            <person name="Hotzel H."/>
            <person name="Melzer F."/>
        </authorList>
    </citation>
    <scope>NUCLEOTIDE SEQUENCE [LARGE SCALE GENOMIC DNA]</scope>
    <source>
        <strain evidence="3 4">08RB2639</strain>
    </source>
</reference>
<protein>
    <submittedName>
        <fullName evidence="3">Uncharacterized protein</fullName>
    </submittedName>
</protein>
<reference evidence="3" key="2">
    <citation type="submission" date="2019-06" db="EMBL/GenBank/DDBJ databases">
        <authorList>
            <person name="Hu M."/>
        </authorList>
    </citation>
    <scope>NUCLEOTIDE SEQUENCE</scope>
    <source>
        <strain evidence="3">08RB2639</strain>
    </source>
</reference>
<name>A0A5C5CBM2_9HYPH</name>
<keyword evidence="5" id="KW-1185">Reference proteome</keyword>
<evidence type="ECO:0000256" key="1">
    <source>
        <dbReference type="SAM" id="MobiDB-lite"/>
    </source>
</evidence>
<dbReference type="EMBL" id="VEWK01000030">
    <property type="protein sequence ID" value="TNV08667.1"/>
    <property type="molecule type" value="Genomic_DNA"/>
</dbReference>
<comment type="caution">
    <text evidence="3">The sequence shown here is derived from an EMBL/GenBank/DDBJ whole genome shotgun (WGS) entry which is preliminary data.</text>
</comment>
<accession>A0A5C5CBM2</accession>
<dbReference type="OrthoDB" id="9809969at2"/>
<evidence type="ECO:0000313" key="4">
    <source>
        <dbReference type="Proteomes" id="UP000313390"/>
    </source>
</evidence>
<dbReference type="Proteomes" id="UP000553980">
    <property type="component" value="Unassembled WGS sequence"/>
</dbReference>
<dbReference type="AlphaFoldDB" id="A0A5C5CBM2"/>
<dbReference type="Proteomes" id="UP000313390">
    <property type="component" value="Unassembled WGS sequence"/>
</dbReference>
<dbReference type="RefSeq" id="WP_140023389.1">
    <property type="nucleotide sequence ID" value="NZ_JACIEX010000027.1"/>
</dbReference>
<evidence type="ECO:0000313" key="5">
    <source>
        <dbReference type="Proteomes" id="UP000553980"/>
    </source>
</evidence>
<feature type="region of interest" description="Disordered" evidence="1">
    <location>
        <begin position="1"/>
        <end position="22"/>
    </location>
</feature>
<sequence length="182" mass="19906">MTSKDDTFSIRPGRIHSTRPSARPKTFIAQILKAANRSGPLPARSWGSASRSGAFTAGKGRSTFGRGHTAFGRSRLFSPARHVVIKARIVRHSGRAFSSAPLSAHLSYLRRDGVTRDGETASMFHRDSDRADHSAFSERCSGDRHHFRFIVSPMKELKGQNAYSASHSLGSVMLRPAFSPIG</sequence>
<dbReference type="EMBL" id="JACIEX010000027">
    <property type="protein sequence ID" value="MBB4096301.1"/>
    <property type="molecule type" value="Genomic_DNA"/>
</dbReference>
<reference evidence="2 5" key="3">
    <citation type="submission" date="2020-08" db="EMBL/GenBank/DDBJ databases">
        <title>Genomic Encyclopedia of Type Strains, Phase IV (KMG-IV): sequencing the most valuable type-strain genomes for metagenomic binning, comparative biology and taxonomic classification.</title>
        <authorList>
            <person name="Goeker M."/>
        </authorList>
    </citation>
    <scope>NUCLEOTIDE SEQUENCE [LARGE SCALE GENOMIC DNA]</scope>
    <source>
        <strain evidence="2 5">DSM 23868</strain>
    </source>
</reference>